<sequence length="51" mass="6372">MKFLMILNVFLRCRNQMLMWCYIIKQGFIKLIYIFFVRGKNNLNRIKKRDV</sequence>
<dbReference type="EMBL" id="GBXM01015401">
    <property type="protein sequence ID" value="JAH93176.1"/>
    <property type="molecule type" value="Transcribed_RNA"/>
</dbReference>
<name>A0A0E9WSA2_ANGAN</name>
<evidence type="ECO:0000313" key="2">
    <source>
        <dbReference type="EMBL" id="JAH93176.1"/>
    </source>
</evidence>
<reference evidence="2" key="1">
    <citation type="submission" date="2014-11" db="EMBL/GenBank/DDBJ databases">
        <authorList>
            <person name="Amaro Gonzalez C."/>
        </authorList>
    </citation>
    <scope>NUCLEOTIDE SEQUENCE</scope>
</reference>
<reference evidence="2" key="2">
    <citation type="journal article" date="2015" name="Fish Shellfish Immunol.">
        <title>Early steps in the European eel (Anguilla anguilla)-Vibrio vulnificus interaction in the gills: Role of the RtxA13 toxin.</title>
        <authorList>
            <person name="Callol A."/>
            <person name="Pajuelo D."/>
            <person name="Ebbesson L."/>
            <person name="Teles M."/>
            <person name="MacKenzie S."/>
            <person name="Amaro C."/>
        </authorList>
    </citation>
    <scope>NUCLEOTIDE SEQUENCE</scope>
</reference>
<keyword evidence="1" id="KW-0472">Membrane</keyword>
<dbReference type="AlphaFoldDB" id="A0A0E9WSA2"/>
<organism evidence="2">
    <name type="scientific">Anguilla anguilla</name>
    <name type="common">European freshwater eel</name>
    <name type="synonym">Muraena anguilla</name>
    <dbReference type="NCBI Taxonomy" id="7936"/>
    <lineage>
        <taxon>Eukaryota</taxon>
        <taxon>Metazoa</taxon>
        <taxon>Chordata</taxon>
        <taxon>Craniata</taxon>
        <taxon>Vertebrata</taxon>
        <taxon>Euteleostomi</taxon>
        <taxon>Actinopterygii</taxon>
        <taxon>Neopterygii</taxon>
        <taxon>Teleostei</taxon>
        <taxon>Anguilliformes</taxon>
        <taxon>Anguillidae</taxon>
        <taxon>Anguilla</taxon>
    </lineage>
</organism>
<accession>A0A0E9WSA2</accession>
<keyword evidence="1" id="KW-1133">Transmembrane helix</keyword>
<proteinExistence type="predicted"/>
<evidence type="ECO:0000256" key="1">
    <source>
        <dbReference type="SAM" id="Phobius"/>
    </source>
</evidence>
<protein>
    <submittedName>
        <fullName evidence="2">Uncharacterized protein</fullName>
    </submittedName>
</protein>
<keyword evidence="1" id="KW-0812">Transmembrane</keyword>
<feature type="transmembrane region" description="Helical" evidence="1">
    <location>
        <begin position="17"/>
        <end position="37"/>
    </location>
</feature>